<dbReference type="AlphaFoldDB" id="A0A367KMH0"/>
<sequence length="647" mass="72595">MRECRALEESELSMKDFVNSNPQSPFAQLLSREEQHNQLCGLSQVFLKRTLPAADRDSLLLSSLLKEILANFVLENIVSSISNPDFLNRQIVDLLSNKDTKNSIQSTVSSIVLSNSTAEITSDEDLLGYSVVQKPIINDDLNATSKSDGFDMQQVTPPSSPEANNPLKPTPINTSPPKTETTMLASLQSPPPPPSLHGPPTMVFPRGSVNFTIMNISSLQQNDQTPDKKELVYIIQIERPAMEDQAGSEGGGYVITRTYADFESFHTILFAKHPKRITRIQLKLPLEAAAKSWLKKPSTQQKRKVSLEAVGQGLQKYLDTVVQDDELGTEQLILPFLRKETRSEIAEDGAVMSFSEEFQNEVASSIALIEASTVAQPSRSRSLFSRSNSTAALNVPSTTNKTDHASPEERQSMDQDAPGKWFAPRTKPRQGSFSSTHSNLSKDSAVTVTKEDHDEPNERLSNSTSSLGSQQEAEETTKPTNKALSSMDVELLIETTYALVVEIFNLTTSNNKAWMRRSILNLLREIVRRSYTEFISEQYSDFVNQYMSPNAIVSRLNQLGEQLWPEGKWMLDQKEQTKRTQEDKEKSKYQARTLMMRELIPNAVRQLIGEQNCNTAMDRMWARIQDPDLNRVLILQVLERIIKPILG</sequence>
<reference evidence="5 6" key="1">
    <citation type="journal article" date="2018" name="G3 (Bethesda)">
        <title>Phylogenetic and Phylogenomic Definition of Rhizopus Species.</title>
        <authorList>
            <person name="Gryganskyi A.P."/>
            <person name="Golan J."/>
            <person name="Dolatabadi S."/>
            <person name="Mondo S."/>
            <person name="Robb S."/>
            <person name="Idnurm A."/>
            <person name="Muszewska A."/>
            <person name="Steczkiewicz K."/>
            <person name="Masonjones S."/>
            <person name="Liao H.L."/>
            <person name="Gajdeczka M.T."/>
            <person name="Anike F."/>
            <person name="Vuek A."/>
            <person name="Anishchenko I.M."/>
            <person name="Voigt K."/>
            <person name="de Hoog G.S."/>
            <person name="Smith M.E."/>
            <person name="Heitman J."/>
            <person name="Vilgalys R."/>
            <person name="Stajich J.E."/>
        </authorList>
    </citation>
    <scope>NUCLEOTIDE SEQUENCE [LARGE SCALE GENOMIC DNA]</scope>
    <source>
        <strain evidence="5 6">LSU 92-RS-03</strain>
    </source>
</reference>
<feature type="compositionally biased region" description="Basic and acidic residues" evidence="2">
    <location>
        <begin position="449"/>
        <end position="458"/>
    </location>
</feature>
<organism evidence="5 6">
    <name type="scientific">Rhizopus stolonifer</name>
    <name type="common">Rhizopus nigricans</name>
    <dbReference type="NCBI Taxonomy" id="4846"/>
    <lineage>
        <taxon>Eukaryota</taxon>
        <taxon>Fungi</taxon>
        <taxon>Fungi incertae sedis</taxon>
        <taxon>Mucoromycota</taxon>
        <taxon>Mucoromycotina</taxon>
        <taxon>Mucoromycetes</taxon>
        <taxon>Mucorales</taxon>
        <taxon>Mucorineae</taxon>
        <taxon>Rhizopodaceae</taxon>
        <taxon>Rhizopus</taxon>
    </lineage>
</organism>
<dbReference type="PROSITE" id="PS51207">
    <property type="entry name" value="PXA"/>
    <property type="match status" value="1"/>
</dbReference>
<dbReference type="InterPro" id="IPR001683">
    <property type="entry name" value="PX_dom"/>
</dbReference>
<evidence type="ECO:0000313" key="5">
    <source>
        <dbReference type="EMBL" id="RCI03351.1"/>
    </source>
</evidence>
<feature type="compositionally biased region" description="Polar residues" evidence="2">
    <location>
        <begin position="390"/>
        <end position="400"/>
    </location>
</feature>
<proteinExistence type="inferred from homology"/>
<feature type="compositionally biased region" description="Polar residues" evidence="2">
    <location>
        <begin position="459"/>
        <end position="471"/>
    </location>
</feature>
<comment type="similarity">
    <text evidence="1">Belongs to the sorting nexin family.</text>
</comment>
<keyword evidence="6" id="KW-1185">Reference proteome</keyword>
<dbReference type="Gene3D" id="3.30.1520.10">
    <property type="entry name" value="Phox-like domain"/>
    <property type="match status" value="1"/>
</dbReference>
<dbReference type="Pfam" id="PF08628">
    <property type="entry name" value="Nexin_C"/>
    <property type="match status" value="1"/>
</dbReference>
<accession>A0A367KMH0</accession>
<name>A0A367KMH0_RHIST</name>
<feature type="compositionally biased region" description="Basic and acidic residues" evidence="2">
    <location>
        <begin position="401"/>
        <end position="413"/>
    </location>
</feature>
<dbReference type="SUPFAM" id="SSF64268">
    <property type="entry name" value="PX domain"/>
    <property type="match status" value="1"/>
</dbReference>
<dbReference type="InterPro" id="IPR013937">
    <property type="entry name" value="Sorting_nexin_C"/>
</dbReference>
<dbReference type="Proteomes" id="UP000253551">
    <property type="component" value="Unassembled WGS sequence"/>
</dbReference>
<dbReference type="PANTHER" id="PTHR22775">
    <property type="entry name" value="SORTING NEXIN"/>
    <property type="match status" value="1"/>
</dbReference>
<feature type="compositionally biased region" description="Polar residues" evidence="2">
    <location>
        <begin position="429"/>
        <end position="447"/>
    </location>
</feature>
<dbReference type="CDD" id="cd06093">
    <property type="entry name" value="PX_domain"/>
    <property type="match status" value="1"/>
</dbReference>
<dbReference type="PANTHER" id="PTHR22775:SF47">
    <property type="entry name" value="MEIOTICALLY UP-REGULATED GENE 122 PROTEIN"/>
    <property type="match status" value="1"/>
</dbReference>
<comment type="caution">
    <text evidence="5">The sequence shown here is derived from an EMBL/GenBank/DDBJ whole genome shotgun (WGS) entry which is preliminary data.</text>
</comment>
<feature type="compositionally biased region" description="Low complexity" evidence="2">
    <location>
        <begin position="378"/>
        <end position="389"/>
    </location>
</feature>
<dbReference type="OrthoDB" id="120967at2759"/>
<dbReference type="GO" id="GO:0035091">
    <property type="term" value="F:phosphatidylinositol binding"/>
    <property type="evidence" value="ECO:0007669"/>
    <property type="project" value="InterPro"/>
</dbReference>
<dbReference type="STRING" id="4846.A0A367KMH0"/>
<evidence type="ECO:0000256" key="1">
    <source>
        <dbReference type="ARBA" id="ARBA00010883"/>
    </source>
</evidence>
<dbReference type="Pfam" id="PF02194">
    <property type="entry name" value="PXA"/>
    <property type="match status" value="1"/>
</dbReference>
<feature type="domain" description="PX" evidence="3">
    <location>
        <begin position="211"/>
        <end position="344"/>
    </location>
</feature>
<feature type="compositionally biased region" description="Polar residues" evidence="2">
    <location>
        <begin position="171"/>
        <end position="183"/>
    </location>
</feature>
<dbReference type="InterPro" id="IPR036871">
    <property type="entry name" value="PX_dom_sf"/>
</dbReference>
<dbReference type="InterPro" id="IPR003114">
    <property type="entry name" value="Phox_assoc"/>
</dbReference>
<evidence type="ECO:0000259" key="3">
    <source>
        <dbReference type="PROSITE" id="PS50195"/>
    </source>
</evidence>
<feature type="compositionally biased region" description="Polar residues" evidence="2">
    <location>
        <begin position="142"/>
        <end position="163"/>
    </location>
</feature>
<feature type="domain" description="PXA" evidence="4">
    <location>
        <begin position="1"/>
        <end position="99"/>
    </location>
</feature>
<evidence type="ECO:0000259" key="4">
    <source>
        <dbReference type="PROSITE" id="PS51207"/>
    </source>
</evidence>
<feature type="region of interest" description="Disordered" evidence="2">
    <location>
        <begin position="142"/>
        <end position="194"/>
    </location>
</feature>
<dbReference type="Pfam" id="PF00787">
    <property type="entry name" value="PX"/>
    <property type="match status" value="1"/>
</dbReference>
<evidence type="ECO:0000313" key="6">
    <source>
        <dbReference type="Proteomes" id="UP000253551"/>
    </source>
</evidence>
<dbReference type="PROSITE" id="PS50195">
    <property type="entry name" value="PX"/>
    <property type="match status" value="1"/>
</dbReference>
<gene>
    <name evidence="5" type="primary">SNX13</name>
    <name evidence="5" type="ORF">CU098_011967</name>
</gene>
<feature type="region of interest" description="Disordered" evidence="2">
    <location>
        <begin position="377"/>
        <end position="482"/>
    </location>
</feature>
<dbReference type="EMBL" id="PJQM01001053">
    <property type="protein sequence ID" value="RCI03351.1"/>
    <property type="molecule type" value="Genomic_DNA"/>
</dbReference>
<evidence type="ECO:0000256" key="2">
    <source>
        <dbReference type="SAM" id="MobiDB-lite"/>
    </source>
</evidence>
<protein>
    <submittedName>
        <fullName evidence="5">Sorting nexin 13</fullName>
    </submittedName>
</protein>